<accession>A0A6J5YFP3</accession>
<feature type="transmembrane region" description="Helical" evidence="2">
    <location>
        <begin position="288"/>
        <end position="309"/>
    </location>
</feature>
<dbReference type="Pfam" id="PF04203">
    <property type="entry name" value="Sortase"/>
    <property type="match status" value="1"/>
</dbReference>
<protein>
    <submittedName>
        <fullName evidence="3">Unannotated protein</fullName>
    </submittedName>
</protein>
<keyword evidence="1" id="KW-0378">Hydrolase</keyword>
<evidence type="ECO:0000313" key="3">
    <source>
        <dbReference type="EMBL" id="CAB4322398.1"/>
    </source>
</evidence>
<dbReference type="SUPFAM" id="SSF63817">
    <property type="entry name" value="Sortase"/>
    <property type="match status" value="1"/>
</dbReference>
<keyword evidence="2" id="KW-1133">Transmembrane helix</keyword>
<dbReference type="CDD" id="cd05830">
    <property type="entry name" value="Sortase_E"/>
    <property type="match status" value="1"/>
</dbReference>
<evidence type="ECO:0000256" key="1">
    <source>
        <dbReference type="ARBA" id="ARBA00022801"/>
    </source>
</evidence>
<feature type="transmembrane region" description="Helical" evidence="2">
    <location>
        <begin position="316"/>
        <end position="333"/>
    </location>
</feature>
<sequence>MTIDEQVSMVGSIDVLPPHREFAPRPEATPMHRPGAPSGKLLLLWAAVLVLVVAVVLIAVEPMFQQREQGLLLSDYRSSIDKAANQATGLGGVEVSTTAPEFGSPVGIMEIEPIGLQQVIVEGASAPIMQNGPGHVPGTAAPGQPGNSVVVGRSALFGAPFADLSKLAVDDLIAVTTTQGQVVYRVAEAASVQLSNAKPESKPALSGTAATPGEYKPILESGRISIESLYGSTTDDRLTLVTSASAFPLNSAEARVVIAVMAGKPYAPTPQNGRTNRQTGTTSDTSHWPFALLAALCLAGAIVGAVLLYRRSSARVAYLLTVPPLLVFAVLASETLSQLLPAWF</sequence>
<name>A0A6J5YFP3_9ZZZZ</name>
<dbReference type="GO" id="GO:0016787">
    <property type="term" value="F:hydrolase activity"/>
    <property type="evidence" value="ECO:0007669"/>
    <property type="project" value="UniProtKB-KW"/>
</dbReference>
<keyword evidence="2" id="KW-0812">Transmembrane</keyword>
<proteinExistence type="predicted"/>
<evidence type="ECO:0000256" key="2">
    <source>
        <dbReference type="SAM" id="Phobius"/>
    </source>
</evidence>
<keyword evidence="2" id="KW-0472">Membrane</keyword>
<dbReference type="InterPro" id="IPR042003">
    <property type="entry name" value="Sortase_E"/>
</dbReference>
<dbReference type="Gene3D" id="2.40.260.10">
    <property type="entry name" value="Sortase"/>
    <property type="match status" value="1"/>
</dbReference>
<dbReference type="AlphaFoldDB" id="A0A6J5YFP3"/>
<dbReference type="InterPro" id="IPR005754">
    <property type="entry name" value="Sortase"/>
</dbReference>
<organism evidence="3">
    <name type="scientific">freshwater metagenome</name>
    <dbReference type="NCBI Taxonomy" id="449393"/>
    <lineage>
        <taxon>unclassified sequences</taxon>
        <taxon>metagenomes</taxon>
        <taxon>ecological metagenomes</taxon>
    </lineage>
</organism>
<dbReference type="InterPro" id="IPR023365">
    <property type="entry name" value="Sortase_dom-sf"/>
</dbReference>
<dbReference type="EMBL" id="CAEMXZ010000003">
    <property type="protein sequence ID" value="CAB4322398.1"/>
    <property type="molecule type" value="Genomic_DNA"/>
</dbReference>
<gene>
    <name evidence="3" type="ORF">UFOPK1392_00132</name>
</gene>
<reference evidence="3" key="1">
    <citation type="submission" date="2020-05" db="EMBL/GenBank/DDBJ databases">
        <authorList>
            <person name="Chiriac C."/>
            <person name="Salcher M."/>
            <person name="Ghai R."/>
            <person name="Kavagutti S V."/>
        </authorList>
    </citation>
    <scope>NUCLEOTIDE SEQUENCE</scope>
</reference>
<feature type="transmembrane region" description="Helical" evidence="2">
    <location>
        <begin position="41"/>
        <end position="60"/>
    </location>
</feature>